<evidence type="ECO:0000313" key="7">
    <source>
        <dbReference type="EMBL" id="PPI87724.1"/>
    </source>
</evidence>
<feature type="transmembrane region" description="Helical" evidence="5">
    <location>
        <begin position="275"/>
        <end position="295"/>
    </location>
</feature>
<dbReference type="GO" id="GO:0005829">
    <property type="term" value="C:cytosol"/>
    <property type="evidence" value="ECO:0007669"/>
    <property type="project" value="TreeGrafter"/>
</dbReference>
<dbReference type="InterPro" id="IPR040686">
    <property type="entry name" value="PurK_C"/>
</dbReference>
<evidence type="ECO:0000256" key="2">
    <source>
        <dbReference type="ARBA" id="ARBA00022755"/>
    </source>
</evidence>
<reference evidence="7 8" key="1">
    <citation type="journal article" date="2018" name="Genome Biol. Evol.">
        <title>Cladogenesis and Genomic Streamlining in Extracellular Endosymbionts of Tropical Stink Bugs.</title>
        <authorList>
            <person name="Otero-Bravo A."/>
            <person name="Goffredi S."/>
            <person name="Sabree Z.L."/>
        </authorList>
    </citation>
    <scope>NUCLEOTIDE SEQUENCE [LARGE SCALE GENOMIC DNA]</scope>
    <source>
        <strain evidence="7 8">SoEE</strain>
    </source>
</reference>
<dbReference type="Pfam" id="PF02222">
    <property type="entry name" value="ATP-grasp"/>
    <property type="match status" value="1"/>
</dbReference>
<keyword evidence="5" id="KW-0472">Membrane</keyword>
<dbReference type="PANTHER" id="PTHR11609:SF5">
    <property type="entry name" value="PHOSPHORIBOSYLAMINOIMIDAZOLE CARBOXYLASE"/>
    <property type="match status" value="1"/>
</dbReference>
<dbReference type="Proteomes" id="UP000296153">
    <property type="component" value="Unassembled WGS sequence"/>
</dbReference>
<dbReference type="Gene3D" id="3.30.1490.20">
    <property type="entry name" value="ATP-grasp fold, A domain"/>
    <property type="match status" value="1"/>
</dbReference>
<sequence>MQSVVVLGNGQLGRMLRQAGELLGVIVHLVNFNSDINKIPISDSIIIAEIEYWPKNILTETLKNHFSFLNRNSFPFIVDRLKQKKLLDSLHINTVPWLFLSNKKDWKSIFDMLGESVIVKNRRGGYDGHGQWYINRTHFQEIPNSCYGKCIVEQNINFFHEVSLIGARNKEGMTVFYPLINNLHQKGILRISSTLPKINQIYQKQAENILKIIMQKLNYIGVMTMECFITSKGLIINELAPRVHNSGHWTQNGASISQFELHLRSVLNLDLPKPIIFGHSVMINIIGILINFAWLKQPMLHLHWYNKQVIAGRKVGHLNLTDFDQKRLRLALNALITEMPKEYSSAIKWAISNL</sequence>
<dbReference type="SUPFAM" id="SSF56059">
    <property type="entry name" value="Glutathione synthetase ATP-binding domain-like"/>
    <property type="match status" value="1"/>
</dbReference>
<dbReference type="GO" id="GO:0003824">
    <property type="term" value="F:catalytic activity"/>
    <property type="evidence" value="ECO:0007669"/>
    <property type="project" value="UniProtKB-ARBA"/>
</dbReference>
<dbReference type="OrthoDB" id="9804625at2"/>
<keyword evidence="5" id="KW-0812">Transmembrane</keyword>
<proteinExistence type="predicted"/>
<comment type="caution">
    <text evidence="7">The sequence shown here is derived from an EMBL/GenBank/DDBJ whole genome shotgun (WGS) entry which is preliminary data.</text>
</comment>
<dbReference type="Pfam" id="PF17769">
    <property type="entry name" value="PurK_C"/>
    <property type="match status" value="1"/>
</dbReference>
<feature type="domain" description="ATP-grasp" evidence="6">
    <location>
        <begin position="84"/>
        <end position="267"/>
    </location>
</feature>
<name>A0A2P5SZG0_9GAMM</name>
<dbReference type="EMBL" id="PDKT01000005">
    <property type="protein sequence ID" value="PPI87724.1"/>
    <property type="molecule type" value="Genomic_DNA"/>
</dbReference>
<dbReference type="GO" id="GO:0046872">
    <property type="term" value="F:metal ion binding"/>
    <property type="evidence" value="ECO:0007669"/>
    <property type="project" value="InterPro"/>
</dbReference>
<dbReference type="InterPro" id="IPR013815">
    <property type="entry name" value="ATP_grasp_subdomain_1"/>
</dbReference>
<accession>A0A2P5SZG0</accession>
<keyword evidence="2" id="KW-0658">Purine biosynthesis</keyword>
<keyword evidence="3 4" id="KW-0067">ATP-binding</keyword>
<evidence type="ECO:0000259" key="6">
    <source>
        <dbReference type="PROSITE" id="PS50975"/>
    </source>
</evidence>
<protein>
    <submittedName>
        <fullName evidence="7">5-(Carboxyamino)imidazole ribonucleotide synthase</fullName>
    </submittedName>
</protein>
<dbReference type="RefSeq" id="WP_136131247.1">
    <property type="nucleotide sequence ID" value="NZ_PDKT01000005.1"/>
</dbReference>
<keyword evidence="5" id="KW-1133">Transmembrane helix</keyword>
<dbReference type="GO" id="GO:0006164">
    <property type="term" value="P:purine nucleotide biosynthetic process"/>
    <property type="evidence" value="ECO:0007669"/>
    <property type="project" value="UniProtKB-KW"/>
</dbReference>
<gene>
    <name evidence="7" type="ORF">CRV12_03315</name>
</gene>
<evidence type="ECO:0000256" key="4">
    <source>
        <dbReference type="PROSITE-ProRule" id="PRU00409"/>
    </source>
</evidence>
<keyword evidence="1 4" id="KW-0547">Nucleotide-binding</keyword>
<evidence type="ECO:0000256" key="1">
    <source>
        <dbReference type="ARBA" id="ARBA00022741"/>
    </source>
</evidence>
<dbReference type="PROSITE" id="PS50975">
    <property type="entry name" value="ATP_GRASP"/>
    <property type="match status" value="1"/>
</dbReference>
<dbReference type="InterPro" id="IPR011054">
    <property type="entry name" value="Rudment_hybrid_motif"/>
</dbReference>
<dbReference type="Gene3D" id="3.30.470.20">
    <property type="entry name" value="ATP-grasp fold, B domain"/>
    <property type="match status" value="1"/>
</dbReference>
<dbReference type="InterPro" id="IPR016185">
    <property type="entry name" value="PreATP-grasp_dom_sf"/>
</dbReference>
<dbReference type="Gene3D" id="3.40.50.20">
    <property type="match status" value="1"/>
</dbReference>
<dbReference type="InterPro" id="IPR003135">
    <property type="entry name" value="ATP-grasp_carboxylate-amine"/>
</dbReference>
<dbReference type="NCBIfam" id="NF004678">
    <property type="entry name" value="PRK06019.1-4"/>
    <property type="match status" value="1"/>
</dbReference>
<evidence type="ECO:0000313" key="8">
    <source>
        <dbReference type="Proteomes" id="UP000296153"/>
    </source>
</evidence>
<dbReference type="PANTHER" id="PTHR11609">
    <property type="entry name" value="PURINE BIOSYNTHESIS PROTEIN 6/7, PUR6/7"/>
    <property type="match status" value="1"/>
</dbReference>
<dbReference type="GO" id="GO:0005524">
    <property type="term" value="F:ATP binding"/>
    <property type="evidence" value="ECO:0007669"/>
    <property type="project" value="UniProtKB-UniRule"/>
</dbReference>
<dbReference type="SUPFAM" id="SSF51246">
    <property type="entry name" value="Rudiment single hybrid motif"/>
    <property type="match status" value="1"/>
</dbReference>
<dbReference type="InterPro" id="IPR011761">
    <property type="entry name" value="ATP-grasp"/>
</dbReference>
<dbReference type="SUPFAM" id="SSF52440">
    <property type="entry name" value="PreATP-grasp domain"/>
    <property type="match status" value="1"/>
</dbReference>
<dbReference type="AlphaFoldDB" id="A0A2P5SZG0"/>
<evidence type="ECO:0000256" key="3">
    <source>
        <dbReference type="ARBA" id="ARBA00022840"/>
    </source>
</evidence>
<organism evidence="7 8">
    <name type="scientific">Candidatus Pantoea edessiphila</name>
    <dbReference type="NCBI Taxonomy" id="2044610"/>
    <lineage>
        <taxon>Bacteria</taxon>
        <taxon>Pseudomonadati</taxon>
        <taxon>Pseudomonadota</taxon>
        <taxon>Gammaproteobacteria</taxon>
        <taxon>Enterobacterales</taxon>
        <taxon>Erwiniaceae</taxon>
        <taxon>Pantoea</taxon>
    </lineage>
</organism>
<evidence type="ECO:0000256" key="5">
    <source>
        <dbReference type="SAM" id="Phobius"/>
    </source>
</evidence>